<evidence type="ECO:0000313" key="2">
    <source>
        <dbReference type="Proteomes" id="UP000027178"/>
    </source>
</evidence>
<gene>
    <name evidence="1" type="ORF">KCH_77920</name>
</gene>
<dbReference type="RefSeq" id="WP_035876125.1">
    <property type="nucleotide sequence ID" value="NZ_KK853999.1"/>
</dbReference>
<dbReference type="HOGENOM" id="CLU_923705_0_0_11"/>
<dbReference type="Proteomes" id="UP000027178">
    <property type="component" value="Unassembled WGS sequence"/>
</dbReference>
<keyword evidence="2" id="KW-1185">Reference proteome</keyword>
<sequence length="301" mass="33048">MAGRKKAGVEPGPAEDLAEFLRRLRRRPDGTDLTYRQLADRLGGVRYCSLVTLSRADRGGTFLPRPETVRGYVSACGGGAAEQEQARRLLATAKRRHQREKTAAAYADPKLGKQEARRRHPTVAPHPDYMRSPIDFQLGLRSYRHETGGLSVRGIARNAEEAGYAISKSAVNRMLTGPRSFPTWDQVEAFLFGCRPHRLPDLDTWNSAWRRVFARPTATRVATLATEPWIGAAPAWLARYHHVLPAGTGGKDSVERVDLLAKAERAILEGRISPSAAERALASAIIQAARSSLRGSAPSQP</sequence>
<reference evidence="1 2" key="1">
    <citation type="submission" date="2014-05" db="EMBL/GenBank/DDBJ databases">
        <title>Draft Genome Sequence of Kitasatospora cheerisanensis KCTC 2395.</title>
        <authorList>
            <person name="Nam D.H."/>
        </authorList>
    </citation>
    <scope>NUCLEOTIDE SEQUENCE [LARGE SCALE GENOMIC DNA]</scope>
    <source>
        <strain evidence="1 2">KCTC 2395</strain>
    </source>
</reference>
<comment type="caution">
    <text evidence="1">The sequence shown here is derived from an EMBL/GenBank/DDBJ whole genome shotgun (WGS) entry which is preliminary data.</text>
</comment>
<proteinExistence type="predicted"/>
<name>A0A066YRA1_9ACTN</name>
<dbReference type="PATRIC" id="fig|1348663.4.peg.7509"/>
<dbReference type="EMBL" id="JNBY01000176">
    <property type="protein sequence ID" value="KDN80460.1"/>
    <property type="molecule type" value="Genomic_DNA"/>
</dbReference>
<dbReference type="OrthoDB" id="4162271at2"/>
<dbReference type="AlphaFoldDB" id="A0A066YRA1"/>
<organism evidence="1 2">
    <name type="scientific">Kitasatospora cheerisanensis KCTC 2395</name>
    <dbReference type="NCBI Taxonomy" id="1348663"/>
    <lineage>
        <taxon>Bacteria</taxon>
        <taxon>Bacillati</taxon>
        <taxon>Actinomycetota</taxon>
        <taxon>Actinomycetes</taxon>
        <taxon>Kitasatosporales</taxon>
        <taxon>Streptomycetaceae</taxon>
        <taxon>Kitasatospora</taxon>
    </lineage>
</organism>
<protein>
    <submittedName>
        <fullName evidence="1">Uncharacterized protein</fullName>
    </submittedName>
</protein>
<accession>A0A066YRA1</accession>
<evidence type="ECO:0000313" key="1">
    <source>
        <dbReference type="EMBL" id="KDN80460.1"/>
    </source>
</evidence>